<dbReference type="KEGG" id="cpf:CPF_0505"/>
<dbReference type="SUPFAM" id="SSF46785">
    <property type="entry name" value="Winged helix' DNA-binding domain"/>
    <property type="match status" value="1"/>
</dbReference>
<proteinExistence type="predicted"/>
<keyword evidence="1" id="KW-0805">Transcription regulation</keyword>
<protein>
    <submittedName>
        <fullName evidence="5">Transcriptional regulator, MarR family</fullName>
    </submittedName>
</protein>
<accession>A0A0H2YR49</accession>
<dbReference type="InterPro" id="IPR000835">
    <property type="entry name" value="HTH_MarR-typ"/>
</dbReference>
<evidence type="ECO:0000256" key="3">
    <source>
        <dbReference type="ARBA" id="ARBA00023163"/>
    </source>
</evidence>
<dbReference type="PaxDb" id="195103-CPF_0505"/>
<dbReference type="PANTHER" id="PTHR42756:SF1">
    <property type="entry name" value="TRANSCRIPTIONAL REPRESSOR OF EMRAB OPERON"/>
    <property type="match status" value="1"/>
</dbReference>
<keyword evidence="3" id="KW-0804">Transcription</keyword>
<dbReference type="STRING" id="195103.CPF_0505"/>
<evidence type="ECO:0000256" key="2">
    <source>
        <dbReference type="ARBA" id="ARBA00023125"/>
    </source>
</evidence>
<dbReference type="HOGENOM" id="CLU_083287_27_4_9"/>
<name>A0A0H2YR49_CLOP1</name>
<dbReference type="Proteomes" id="UP000001823">
    <property type="component" value="Chromosome"/>
</dbReference>
<dbReference type="GO" id="GO:0003677">
    <property type="term" value="F:DNA binding"/>
    <property type="evidence" value="ECO:0007669"/>
    <property type="project" value="UniProtKB-KW"/>
</dbReference>
<evidence type="ECO:0000313" key="5">
    <source>
        <dbReference type="EMBL" id="ABG82886.1"/>
    </source>
</evidence>
<dbReference type="PROSITE" id="PS50995">
    <property type="entry name" value="HTH_MARR_2"/>
    <property type="match status" value="1"/>
</dbReference>
<organism evidence="5 6">
    <name type="scientific">Clostridium perfringens (strain ATCC 13124 / DSM 756 / JCM 1290 / NCIMB 6125 / NCTC 8237 / Type A)</name>
    <dbReference type="NCBI Taxonomy" id="195103"/>
    <lineage>
        <taxon>Bacteria</taxon>
        <taxon>Bacillati</taxon>
        <taxon>Bacillota</taxon>
        <taxon>Clostridia</taxon>
        <taxon>Eubacteriales</taxon>
        <taxon>Clostridiaceae</taxon>
        <taxon>Clostridium</taxon>
    </lineage>
</organism>
<dbReference type="InterPro" id="IPR036388">
    <property type="entry name" value="WH-like_DNA-bd_sf"/>
</dbReference>
<dbReference type="PRINTS" id="PR00598">
    <property type="entry name" value="HTHMARR"/>
</dbReference>
<evidence type="ECO:0000256" key="1">
    <source>
        <dbReference type="ARBA" id="ARBA00023015"/>
    </source>
</evidence>
<evidence type="ECO:0000313" key="6">
    <source>
        <dbReference type="Proteomes" id="UP000001823"/>
    </source>
</evidence>
<dbReference type="AlphaFoldDB" id="A0A0H2YR49"/>
<dbReference type="InterPro" id="IPR036390">
    <property type="entry name" value="WH_DNA-bd_sf"/>
</dbReference>
<keyword evidence="6" id="KW-1185">Reference proteome</keyword>
<reference evidence="5 6" key="1">
    <citation type="journal article" date="2006" name="Genome Res.">
        <title>Skewed genomic variability in strains of the toxigenic bacterial pathogen, Clostridium perfringens.</title>
        <authorList>
            <person name="Myers G.S."/>
            <person name="Rasko D.A."/>
            <person name="Cheung J.K."/>
            <person name="Ravel J."/>
            <person name="Seshadri R."/>
            <person name="Deboy R.T."/>
            <person name="Ren Q."/>
            <person name="Varga J."/>
            <person name="Awad M.M."/>
            <person name="Brinkac L.M."/>
            <person name="Daugherty S.C."/>
            <person name="Haft D.H."/>
            <person name="Dodson R.J."/>
            <person name="Madupu R."/>
            <person name="Nelson W.C."/>
            <person name="Rosovitz M.J."/>
            <person name="Sullivan S.A."/>
            <person name="Khouri H."/>
            <person name="Dimitrov G.I."/>
            <person name="Watkins K.L."/>
            <person name="Mulligan S."/>
            <person name="Benton J."/>
            <person name="Radune D."/>
            <person name="Fisher D.J."/>
            <person name="Atkins H.S."/>
            <person name="Hiscox T."/>
            <person name="Jost B.H."/>
            <person name="Billington S.J."/>
            <person name="Songer J.G."/>
            <person name="McClane B.A."/>
            <person name="Titball R.W."/>
            <person name="Rood J.I."/>
            <person name="Melville S.B."/>
            <person name="Paulsen I.T."/>
        </authorList>
    </citation>
    <scope>NUCLEOTIDE SEQUENCE [LARGE SCALE GENOMIC DNA]</scope>
    <source>
        <strain evidence="6">ATCC 13124 / DSM 756 / JCM 1290 / NCIMB 6125 / NCTC 8237 / S 107 / Type A</strain>
    </source>
</reference>
<evidence type="ECO:0000259" key="4">
    <source>
        <dbReference type="PROSITE" id="PS50995"/>
    </source>
</evidence>
<dbReference type="eggNOG" id="COG1846">
    <property type="taxonomic scope" value="Bacteria"/>
</dbReference>
<dbReference type="RefSeq" id="WP_003478780.1">
    <property type="nucleotide sequence ID" value="NC_008261.1"/>
</dbReference>
<feature type="domain" description="HTH marR-type" evidence="4">
    <location>
        <begin position="11"/>
        <end position="142"/>
    </location>
</feature>
<dbReference type="Gene3D" id="1.10.10.10">
    <property type="entry name" value="Winged helix-like DNA-binding domain superfamily/Winged helix DNA-binding domain"/>
    <property type="match status" value="1"/>
</dbReference>
<dbReference type="SMART" id="SM00347">
    <property type="entry name" value="HTH_MARR"/>
    <property type="match status" value="1"/>
</dbReference>
<sequence>MNTLENLMGATEELYTLLLCLNRKVFSHDDIIKRLSIPPSHAKVIFHLHCGGEASVSEIAKNLSISKSNMTPIIDKLIQENLVERFTDPNDRRIIRVRVTEKGHEFCLKQREKTKKHLEEKISSLSPEELERIKDLAKELNSIFSKIE</sequence>
<keyword evidence="2" id="KW-0238">DNA-binding</keyword>
<dbReference type="Pfam" id="PF01047">
    <property type="entry name" value="MarR"/>
    <property type="match status" value="1"/>
</dbReference>
<dbReference type="EMBL" id="CP000246">
    <property type="protein sequence ID" value="ABG82886.1"/>
    <property type="molecule type" value="Genomic_DNA"/>
</dbReference>
<dbReference type="GO" id="GO:0003700">
    <property type="term" value="F:DNA-binding transcription factor activity"/>
    <property type="evidence" value="ECO:0007669"/>
    <property type="project" value="InterPro"/>
</dbReference>
<gene>
    <name evidence="5" type="ordered locus">CPF_0505</name>
</gene>
<dbReference type="PANTHER" id="PTHR42756">
    <property type="entry name" value="TRANSCRIPTIONAL REGULATOR, MARR"/>
    <property type="match status" value="1"/>
</dbReference>